<organism evidence="3 4">
    <name type="scientific">Bradyrhizobium jicamae</name>
    <dbReference type="NCBI Taxonomy" id="280332"/>
    <lineage>
        <taxon>Bacteria</taxon>
        <taxon>Pseudomonadati</taxon>
        <taxon>Pseudomonadota</taxon>
        <taxon>Alphaproteobacteria</taxon>
        <taxon>Hyphomicrobiales</taxon>
        <taxon>Nitrobacteraceae</taxon>
        <taxon>Bradyrhizobium</taxon>
    </lineage>
</organism>
<dbReference type="Proteomes" id="UP001315278">
    <property type="component" value="Unassembled WGS sequence"/>
</dbReference>
<dbReference type="InterPro" id="IPR004370">
    <property type="entry name" value="4-OT-like_dom"/>
</dbReference>
<evidence type="ECO:0000313" key="4">
    <source>
        <dbReference type="Proteomes" id="UP001315278"/>
    </source>
</evidence>
<dbReference type="RefSeq" id="WP_212394389.1">
    <property type="nucleotide sequence ID" value="NZ_JAFCJH010000008.1"/>
</dbReference>
<evidence type="ECO:0000313" key="3">
    <source>
        <dbReference type="EMBL" id="MBR0795689.1"/>
    </source>
</evidence>
<keyword evidence="1" id="KW-0413">Isomerase</keyword>
<protein>
    <submittedName>
        <fullName evidence="3">Tautomerase family protein</fullName>
    </submittedName>
</protein>
<keyword evidence="4" id="KW-1185">Reference proteome</keyword>
<dbReference type="Gene3D" id="3.30.429.10">
    <property type="entry name" value="Macrophage Migration Inhibitory Factor"/>
    <property type="match status" value="1"/>
</dbReference>
<evidence type="ECO:0000256" key="1">
    <source>
        <dbReference type="ARBA" id="ARBA00023235"/>
    </source>
</evidence>
<proteinExistence type="predicted"/>
<evidence type="ECO:0000259" key="2">
    <source>
        <dbReference type="Pfam" id="PF01361"/>
    </source>
</evidence>
<name>A0ABS5FFY6_9BRAD</name>
<reference evidence="4" key="1">
    <citation type="journal article" date="2021" name="ISME J.">
        <title>Evolutionary origin and ecological implication of a unique nif island in free-living Bradyrhizobium lineages.</title>
        <authorList>
            <person name="Tao J."/>
        </authorList>
    </citation>
    <scope>NUCLEOTIDE SEQUENCE [LARGE SCALE GENOMIC DNA]</scope>
    <source>
        <strain evidence="4">SZCCT0434</strain>
    </source>
</reference>
<gene>
    <name evidence="3" type="ORF">JQ615_09845</name>
</gene>
<dbReference type="Pfam" id="PF01361">
    <property type="entry name" value="Tautomerase"/>
    <property type="match status" value="1"/>
</dbReference>
<comment type="caution">
    <text evidence="3">The sequence shown here is derived from an EMBL/GenBank/DDBJ whole genome shotgun (WGS) entry which is preliminary data.</text>
</comment>
<feature type="domain" description="4-oxalocrotonate tautomerase-like" evidence="2">
    <location>
        <begin position="2"/>
        <end position="50"/>
    </location>
</feature>
<accession>A0ABS5FFY6</accession>
<dbReference type="InterPro" id="IPR014347">
    <property type="entry name" value="Tautomerase/MIF_sf"/>
</dbReference>
<sequence>MPYLQIDVPIRYPAEQKQRLARRFGEIYADIMHANIRRISVAVRELHDGGIWRCTEGEPYEAALLMCDIRKGRPPEQRERLARALVHACVEILQLRIDQVNVEFTQHSGDEMFHPLLGGLSEDWSANEAR</sequence>
<dbReference type="SUPFAM" id="SSF55331">
    <property type="entry name" value="Tautomerase/MIF"/>
    <property type="match status" value="1"/>
</dbReference>
<dbReference type="EMBL" id="JAFCJH010000008">
    <property type="protein sequence ID" value="MBR0795689.1"/>
    <property type="molecule type" value="Genomic_DNA"/>
</dbReference>